<dbReference type="SUPFAM" id="SSF53850">
    <property type="entry name" value="Periplasmic binding protein-like II"/>
    <property type="match status" value="1"/>
</dbReference>
<gene>
    <name evidence="5" type="ORF">BRM3_02565</name>
</gene>
<evidence type="ECO:0000256" key="2">
    <source>
        <dbReference type="ARBA" id="ARBA00022448"/>
    </source>
</evidence>
<sequence>MTPTRISPVTRRRVLGTLAAAPALGLGLAACGGSGFDSSDGGSDGGGSSSGLSVLIGSSGDAETTAVQDAVAAWSKDSGTEAKVIAASDLAQQLSQGFASGKPSDVFYLSSDSLAGFASNGSLEAYGDRLSNKDDFYPALMEAFTLDGKQYGAPKDFSTLALIINTELWQAAGLGDGDLPTDWDGLTAVAQKLTQGDVVGLAVSGEYARLGAFMAQAGGELVTDGKATADSAQNVEGLNYVKSLLGAGTMKFAKDLGAGWGGEAFGKKQCAMTIEGNWITGGLEADFPDVAYRVAELPAGPAGKATLQFTNAWGIAADSSHQDDALKLVEFLTSKEQQMAFAKAFGVMPSLTAAAADWSAQYPDLAAFSAGAEYAKNIPSQAGVSDVIADLNSQLESLASQDPATILGTVQSNLEAALD</sequence>
<evidence type="ECO:0000256" key="4">
    <source>
        <dbReference type="SAM" id="SignalP"/>
    </source>
</evidence>
<dbReference type="PROSITE" id="PS51257">
    <property type="entry name" value="PROKAR_LIPOPROTEIN"/>
    <property type="match status" value="1"/>
</dbReference>
<evidence type="ECO:0000256" key="3">
    <source>
        <dbReference type="ARBA" id="ARBA00022729"/>
    </source>
</evidence>
<evidence type="ECO:0000256" key="1">
    <source>
        <dbReference type="ARBA" id="ARBA00008520"/>
    </source>
</evidence>
<keyword evidence="3 4" id="KW-0732">Signal</keyword>
<dbReference type="EMBL" id="CP107020">
    <property type="protein sequence ID" value="UYG17333.1"/>
    <property type="molecule type" value="Genomic_DNA"/>
</dbReference>
<dbReference type="PANTHER" id="PTHR30061:SF50">
    <property type="entry name" value="MALTOSE_MALTODEXTRIN-BINDING PERIPLASMIC PROTEIN"/>
    <property type="match status" value="1"/>
</dbReference>
<name>A0ABY6G2B0_9MICO</name>
<evidence type="ECO:0000313" key="6">
    <source>
        <dbReference type="Proteomes" id="UP001164305"/>
    </source>
</evidence>
<dbReference type="Pfam" id="PF13416">
    <property type="entry name" value="SBP_bac_8"/>
    <property type="match status" value="1"/>
</dbReference>
<feature type="signal peptide" evidence="4">
    <location>
        <begin position="1"/>
        <end position="29"/>
    </location>
</feature>
<dbReference type="Proteomes" id="UP001164305">
    <property type="component" value="Chromosome"/>
</dbReference>
<evidence type="ECO:0000313" key="5">
    <source>
        <dbReference type="EMBL" id="UYG17333.1"/>
    </source>
</evidence>
<dbReference type="Gene3D" id="3.40.190.10">
    <property type="entry name" value="Periplasmic binding protein-like II"/>
    <property type="match status" value="1"/>
</dbReference>
<reference evidence="5" key="1">
    <citation type="submission" date="2022-10" db="EMBL/GenBank/DDBJ databases">
        <title>Whole-Genome Sequencing of Brachybacterium huguangmaarense BRM-3, Isolated from Betula schmidtii.</title>
        <authorList>
            <person name="Haam D."/>
        </authorList>
    </citation>
    <scope>NUCLEOTIDE SEQUENCE</scope>
    <source>
        <strain evidence="5">BRM-3</strain>
    </source>
</reference>
<proteinExistence type="inferred from homology"/>
<feature type="chain" id="PRO_5046958655" evidence="4">
    <location>
        <begin position="30"/>
        <end position="419"/>
    </location>
</feature>
<dbReference type="InterPro" id="IPR006059">
    <property type="entry name" value="SBP"/>
</dbReference>
<protein>
    <submittedName>
        <fullName evidence="5">Extracellular solute-binding protein</fullName>
    </submittedName>
</protein>
<organism evidence="5 6">
    <name type="scientific">Brachybacterium huguangmaarense</name>
    <dbReference type="NCBI Taxonomy" id="1652028"/>
    <lineage>
        <taxon>Bacteria</taxon>
        <taxon>Bacillati</taxon>
        <taxon>Actinomycetota</taxon>
        <taxon>Actinomycetes</taxon>
        <taxon>Micrococcales</taxon>
        <taxon>Dermabacteraceae</taxon>
        <taxon>Brachybacterium</taxon>
    </lineage>
</organism>
<dbReference type="PANTHER" id="PTHR30061">
    <property type="entry name" value="MALTOSE-BINDING PERIPLASMIC PROTEIN"/>
    <property type="match status" value="1"/>
</dbReference>
<accession>A0ABY6G2B0</accession>
<keyword evidence="6" id="KW-1185">Reference proteome</keyword>
<comment type="similarity">
    <text evidence="1">Belongs to the bacterial solute-binding protein 1 family.</text>
</comment>
<keyword evidence="2" id="KW-0813">Transport</keyword>
<dbReference type="RefSeq" id="WP_263594542.1">
    <property type="nucleotide sequence ID" value="NZ_CP107020.1"/>
</dbReference>